<feature type="transmembrane region" description="Helical" evidence="10">
    <location>
        <begin position="232"/>
        <end position="254"/>
    </location>
</feature>
<evidence type="ECO:0000256" key="5">
    <source>
        <dbReference type="ARBA" id="ARBA00022729"/>
    </source>
</evidence>
<protein>
    <recommendedName>
        <fullName evidence="10">Transmembrane 9 superfamily member</fullName>
    </recommendedName>
</protein>
<evidence type="ECO:0000256" key="3">
    <source>
        <dbReference type="ARBA" id="ARBA00005227"/>
    </source>
</evidence>
<dbReference type="InterPro" id="IPR004240">
    <property type="entry name" value="EMP70"/>
</dbReference>
<feature type="transmembrane region" description="Helical" evidence="10">
    <location>
        <begin position="293"/>
        <end position="321"/>
    </location>
</feature>
<keyword evidence="4 10" id="KW-0812">Transmembrane</keyword>
<feature type="transmembrane region" description="Helical" evidence="10">
    <location>
        <begin position="333"/>
        <end position="351"/>
    </location>
</feature>
<feature type="transmembrane region" description="Helical" evidence="10">
    <location>
        <begin position="454"/>
        <end position="474"/>
    </location>
</feature>
<feature type="signal peptide" evidence="10">
    <location>
        <begin position="1"/>
        <end position="26"/>
    </location>
</feature>
<dbReference type="GO" id="GO:0000139">
    <property type="term" value="C:Golgi membrane"/>
    <property type="evidence" value="ECO:0007669"/>
    <property type="project" value="UniProtKB-SubCell"/>
</dbReference>
<keyword evidence="9 10" id="KW-0472">Membrane</keyword>
<evidence type="ECO:0000256" key="7">
    <source>
        <dbReference type="ARBA" id="ARBA00022989"/>
    </source>
</evidence>
<evidence type="ECO:0000256" key="9">
    <source>
        <dbReference type="ARBA" id="ARBA00023136"/>
    </source>
</evidence>
<evidence type="ECO:0000313" key="11">
    <source>
        <dbReference type="EMBL" id="MPA73456.1"/>
    </source>
</evidence>
<reference evidence="11" key="1">
    <citation type="submission" date="2019-08" db="EMBL/GenBank/DDBJ databases">
        <title>Reference gene set and small RNA set construction with multiple tissues from Davidia involucrata Baill.</title>
        <authorList>
            <person name="Yang H."/>
            <person name="Zhou C."/>
            <person name="Li G."/>
            <person name="Wang J."/>
            <person name="Gao P."/>
            <person name="Wang M."/>
            <person name="Wang R."/>
            <person name="Zhao Y."/>
        </authorList>
    </citation>
    <scope>NUCLEOTIDE SEQUENCE</scope>
    <source>
        <tissue evidence="11">Mixed with DoveR01_LX</tissue>
    </source>
</reference>
<keyword evidence="6" id="KW-0967">Endosome</keyword>
<feature type="transmembrane region" description="Helical" evidence="10">
    <location>
        <begin position="363"/>
        <end position="390"/>
    </location>
</feature>
<feature type="chain" id="PRO_5023028540" description="Transmembrane 9 superfamily member" evidence="10">
    <location>
        <begin position="27"/>
        <end position="592"/>
    </location>
</feature>
<feature type="transmembrane region" description="Helical" evidence="10">
    <location>
        <begin position="523"/>
        <end position="542"/>
    </location>
</feature>
<dbReference type="GO" id="GO:0072657">
    <property type="term" value="P:protein localization to membrane"/>
    <property type="evidence" value="ECO:0007669"/>
    <property type="project" value="TreeGrafter"/>
</dbReference>
<evidence type="ECO:0000256" key="1">
    <source>
        <dbReference type="ARBA" id="ARBA00004337"/>
    </source>
</evidence>
<organism evidence="11">
    <name type="scientific">Davidia involucrata</name>
    <name type="common">Dove tree</name>
    <dbReference type="NCBI Taxonomy" id="16924"/>
    <lineage>
        <taxon>Eukaryota</taxon>
        <taxon>Viridiplantae</taxon>
        <taxon>Streptophyta</taxon>
        <taxon>Embryophyta</taxon>
        <taxon>Tracheophyta</taxon>
        <taxon>Spermatophyta</taxon>
        <taxon>Magnoliopsida</taxon>
        <taxon>eudicotyledons</taxon>
        <taxon>Gunneridae</taxon>
        <taxon>Pentapetalae</taxon>
        <taxon>asterids</taxon>
        <taxon>Cornales</taxon>
        <taxon>Nyssaceae</taxon>
        <taxon>Davidia</taxon>
    </lineage>
</organism>
<dbReference type="EMBL" id="GHES01042897">
    <property type="protein sequence ID" value="MPA73456.1"/>
    <property type="molecule type" value="Transcribed_RNA"/>
</dbReference>
<evidence type="ECO:0000256" key="10">
    <source>
        <dbReference type="RuleBase" id="RU363079"/>
    </source>
</evidence>
<feature type="transmembrane region" description="Helical" evidence="10">
    <location>
        <begin position="486"/>
        <end position="511"/>
    </location>
</feature>
<keyword evidence="8" id="KW-0333">Golgi apparatus</keyword>
<dbReference type="Pfam" id="PF02990">
    <property type="entry name" value="EMP70"/>
    <property type="match status" value="1"/>
</dbReference>
<feature type="transmembrane region" description="Helical" evidence="10">
    <location>
        <begin position="554"/>
        <end position="575"/>
    </location>
</feature>
<dbReference type="PANTHER" id="PTHR10766">
    <property type="entry name" value="TRANSMEMBRANE 9 SUPERFAMILY PROTEIN"/>
    <property type="match status" value="1"/>
</dbReference>
<dbReference type="GO" id="GO:0010008">
    <property type="term" value="C:endosome membrane"/>
    <property type="evidence" value="ECO:0007669"/>
    <property type="project" value="UniProtKB-SubCell"/>
</dbReference>
<sequence>MTEAPRISLLFVLLTTLGFSFRSATASPKGHRYNVGDHVPLLANKVGPLNNPSETYQYFDLPFCLPGQLVKKKESLGEVLNGDRLTNALYELKFREDKAGKILCQKKLKGDEVTKFRDAVINDFYFQMYYDDLPLWGFIGKVEEESRTLDGKGPKYYLFKHVQFDALYNGNQVIEIRAFSDPNHVVDITEDVETNVKFTYSVFWNASSTQFENRMDKYSRASLLPIHRQIHWFSFINSIVIIVLLIGLLTLLFMRHLKNDLKKYSGGDEEDDKEVGWKYIHSDVFRCPPQMPLFCAVLGTGTQLLTTVCFLFVLAFLGVLYPYNRGALCTSLVVIHTLTSGVAGYSSASFYSQFAETGWERSVLLTGILYLGPLFITVSILNTVAISYGATAALPFGTIVVIFLVYALVAIPLLAIGGVIGYRFRSEFQAPSATKRCPREIPALHWYRKTPGQMFLAGLLPFSAIVLELHHLYASMWGYKICTISSILFFTFIILIILTALLSVGLTYIQLTVEDHEWWWRSVLRGGSTAFFMFVYCIYFYAKSNMSGFMQLSLFFGYNACMCYAFFLMLGTISFRASLMFVRHIYSAVKNE</sequence>
<keyword evidence="5 10" id="KW-0732">Signal</keyword>
<evidence type="ECO:0000256" key="4">
    <source>
        <dbReference type="ARBA" id="ARBA00022692"/>
    </source>
</evidence>
<accession>A0A5B7BZM6</accession>
<comment type="subcellular location">
    <subcellularLocation>
        <location evidence="1">Endosome membrane</location>
        <topology evidence="1">Multi-pass membrane protein</topology>
    </subcellularLocation>
    <subcellularLocation>
        <location evidence="2">Golgi apparatus membrane</location>
        <topology evidence="2">Multi-pass membrane protein</topology>
    </subcellularLocation>
</comment>
<dbReference type="AlphaFoldDB" id="A0A5B7BZM6"/>
<evidence type="ECO:0000256" key="8">
    <source>
        <dbReference type="ARBA" id="ARBA00023034"/>
    </source>
</evidence>
<keyword evidence="7 10" id="KW-1133">Transmembrane helix</keyword>
<evidence type="ECO:0000256" key="2">
    <source>
        <dbReference type="ARBA" id="ARBA00004653"/>
    </source>
</evidence>
<evidence type="ECO:0000256" key="6">
    <source>
        <dbReference type="ARBA" id="ARBA00022753"/>
    </source>
</evidence>
<proteinExistence type="inferred from homology"/>
<feature type="transmembrane region" description="Helical" evidence="10">
    <location>
        <begin position="396"/>
        <end position="422"/>
    </location>
</feature>
<gene>
    <name evidence="11" type="ORF">Din_042897</name>
</gene>
<name>A0A5B7BZM6_DAVIN</name>
<comment type="similarity">
    <text evidence="3 10">Belongs to the nonaspanin (TM9SF) (TC 9.A.2) family.</text>
</comment>
<dbReference type="PANTHER" id="PTHR10766:SF119">
    <property type="entry name" value="TRANSMEMBRANE 9 SUPERFAMILY MEMBER 5"/>
    <property type="match status" value="1"/>
</dbReference>